<accession>A0AAX4JTA7</accession>
<feature type="domain" description="Anaphase-promoting complex subunit 5" evidence="7">
    <location>
        <begin position="235"/>
        <end position="320"/>
    </location>
</feature>
<dbReference type="PANTHER" id="PTHR12830:SF9">
    <property type="entry name" value="ANAPHASE-PROMOTING COMPLEX SUBUNIT 5"/>
    <property type="match status" value="1"/>
</dbReference>
<dbReference type="GO" id="GO:0070979">
    <property type="term" value="P:protein K11-linked ubiquitination"/>
    <property type="evidence" value="ECO:0007669"/>
    <property type="project" value="TreeGrafter"/>
</dbReference>
<comment type="similarity">
    <text evidence="1">Belongs to the APC5 family.</text>
</comment>
<keyword evidence="6" id="KW-0131">Cell cycle</keyword>
<keyword evidence="4" id="KW-0498">Mitosis</keyword>
<dbReference type="InterPro" id="IPR026000">
    <property type="entry name" value="Apc5_dom"/>
</dbReference>
<evidence type="ECO:0000256" key="4">
    <source>
        <dbReference type="ARBA" id="ARBA00022776"/>
    </source>
</evidence>
<name>A0AAX4JTA7_9TREE</name>
<evidence type="ECO:0000259" key="7">
    <source>
        <dbReference type="Pfam" id="PF12862"/>
    </source>
</evidence>
<evidence type="ECO:0000256" key="1">
    <source>
        <dbReference type="ARBA" id="ARBA00007450"/>
    </source>
</evidence>
<dbReference type="GeneID" id="91093267"/>
<dbReference type="Proteomes" id="UP001355207">
    <property type="component" value="Chromosome 3"/>
</dbReference>
<gene>
    <name evidence="8" type="ORF">L201_002595</name>
</gene>
<dbReference type="PANTHER" id="PTHR12830">
    <property type="entry name" value="ANAPHASE-PROMOTING COMPLEX SUBUNIT 5"/>
    <property type="match status" value="1"/>
</dbReference>
<keyword evidence="9" id="KW-1185">Reference proteome</keyword>
<dbReference type="Pfam" id="PF12862">
    <property type="entry name" value="ANAPC5"/>
    <property type="match status" value="1"/>
</dbReference>
<dbReference type="GO" id="GO:0005680">
    <property type="term" value="C:anaphase-promoting complex"/>
    <property type="evidence" value="ECO:0007669"/>
    <property type="project" value="InterPro"/>
</dbReference>
<evidence type="ECO:0000313" key="9">
    <source>
        <dbReference type="Proteomes" id="UP001355207"/>
    </source>
</evidence>
<organism evidence="8 9">
    <name type="scientific">Kwoniella dendrophila CBS 6074</name>
    <dbReference type="NCBI Taxonomy" id="1295534"/>
    <lineage>
        <taxon>Eukaryota</taxon>
        <taxon>Fungi</taxon>
        <taxon>Dikarya</taxon>
        <taxon>Basidiomycota</taxon>
        <taxon>Agaricomycotina</taxon>
        <taxon>Tremellomycetes</taxon>
        <taxon>Tremellales</taxon>
        <taxon>Cryptococcaceae</taxon>
        <taxon>Kwoniella</taxon>
    </lineage>
</organism>
<dbReference type="RefSeq" id="XP_066074466.1">
    <property type="nucleotide sequence ID" value="XM_066218369.1"/>
</dbReference>
<evidence type="ECO:0000256" key="3">
    <source>
        <dbReference type="ARBA" id="ARBA00022618"/>
    </source>
</evidence>
<keyword evidence="5" id="KW-0833">Ubl conjugation pathway</keyword>
<evidence type="ECO:0000256" key="2">
    <source>
        <dbReference type="ARBA" id="ARBA00016066"/>
    </source>
</evidence>
<reference evidence="8 9" key="1">
    <citation type="submission" date="2024-01" db="EMBL/GenBank/DDBJ databases">
        <title>Comparative genomics of Cryptococcus and Kwoniella reveals pathogenesis evolution and contrasting modes of karyotype evolution via chromosome fusion or intercentromeric recombination.</title>
        <authorList>
            <person name="Coelho M.A."/>
            <person name="David-Palma M."/>
            <person name="Shea T."/>
            <person name="Bowers K."/>
            <person name="McGinley-Smith S."/>
            <person name="Mohammad A.W."/>
            <person name="Gnirke A."/>
            <person name="Yurkov A.M."/>
            <person name="Nowrousian M."/>
            <person name="Sun S."/>
            <person name="Cuomo C.A."/>
            <person name="Heitman J."/>
        </authorList>
    </citation>
    <scope>NUCLEOTIDE SEQUENCE [LARGE SCALE GENOMIC DNA]</scope>
    <source>
        <strain evidence="8 9">CBS 6074</strain>
    </source>
</reference>
<sequence length="769" mass="87232">MSSPRKRSRIHGIQGRQLSEPQLPLHIALVWIIDRVFPLNDDCQPVPIYSQGFTADILKIISREILEVGSRPATYTSLRDELDPLIRKETSEILKRNEKKRSRGQKVQEDYEDAEKFTSWMTAFGDRFKDIAEGCAFLDRLEKELRDRLNYADDDEPTELPEPIERHSPLGVFSRNLLNTLRKLSFDETTHLSREIARWCGLDTAGPSIHAGIWSLDRRSGMEDTLDKRIKAMQDYQESNASGDYSNALASLRRFYDYQFPSAGRGQHQHALLNIASFHYSTGGIESAQSAIDEAIRVARTAGDKACLQHCLSLAQRIKSETSTIAFMPSETIRIHQKPISTNRLPDSTTPMDQLWSVKPALDLGEPVHIAFRRIHAALGKDIATEHSSTDEERKVPKQWKTGQKLDMASWNATQAGLWNMLGSSVLAEFHEDLAMTDLSPWNDGRLTVLLAKSHREVEKAEYDSALAILLDVSVLKGMSMSSYHRWSKVVWNVLERRAKMHGDHHSLSHLSSLQPPSEYSERIGAGGPIRENGHPKSIMIDEDPAKIPTKGIKMIHEYIKDLFKKVEKLQLTSSSTPNHLILPHILEAVQLSKELGLWSLYRFGMIILCEIMLTIENIDGMSQKVVIEIEKIWDQILGGNDVESIARGELCLGKAKLDLYLNDETQTSLLDESIQHIKRSIEYSKKLESRSLLLESISFLSMLYKLNPSIEEETNEQESIDTLTDQYLSLKIGQDDLIAAKNVNLHEQIRKISEIVKMVGIRVSEGWK</sequence>
<dbReference type="AlphaFoldDB" id="A0AAX4JTA7"/>
<dbReference type="GO" id="GO:0031145">
    <property type="term" value="P:anaphase-promoting complex-dependent catabolic process"/>
    <property type="evidence" value="ECO:0007669"/>
    <property type="project" value="TreeGrafter"/>
</dbReference>
<evidence type="ECO:0000313" key="8">
    <source>
        <dbReference type="EMBL" id="WWC87703.1"/>
    </source>
</evidence>
<keyword evidence="3" id="KW-0132">Cell division</keyword>
<dbReference type="EMBL" id="CP144100">
    <property type="protein sequence ID" value="WWC87703.1"/>
    <property type="molecule type" value="Genomic_DNA"/>
</dbReference>
<dbReference type="GO" id="GO:0051301">
    <property type="term" value="P:cell division"/>
    <property type="evidence" value="ECO:0007669"/>
    <property type="project" value="UniProtKB-KW"/>
</dbReference>
<dbReference type="GO" id="GO:0045842">
    <property type="term" value="P:positive regulation of mitotic metaphase/anaphase transition"/>
    <property type="evidence" value="ECO:0007669"/>
    <property type="project" value="TreeGrafter"/>
</dbReference>
<dbReference type="InterPro" id="IPR037679">
    <property type="entry name" value="Apc5"/>
</dbReference>
<evidence type="ECO:0000256" key="6">
    <source>
        <dbReference type="ARBA" id="ARBA00023306"/>
    </source>
</evidence>
<protein>
    <recommendedName>
        <fullName evidence="2">Anaphase-promoting complex subunit 5</fullName>
    </recommendedName>
</protein>
<proteinExistence type="inferred from homology"/>
<evidence type="ECO:0000256" key="5">
    <source>
        <dbReference type="ARBA" id="ARBA00022786"/>
    </source>
</evidence>